<reference evidence="12" key="2">
    <citation type="submission" date="2020-09" db="EMBL/GenBank/DDBJ databases">
        <authorList>
            <person name="Sun Q."/>
            <person name="Zhou Y."/>
        </authorList>
    </citation>
    <scope>NUCLEOTIDE SEQUENCE</scope>
    <source>
        <strain evidence="12">CGMCC 1.15958</strain>
    </source>
</reference>
<dbReference type="InterPro" id="IPR012910">
    <property type="entry name" value="Plug_dom"/>
</dbReference>
<evidence type="ECO:0000313" key="13">
    <source>
        <dbReference type="Proteomes" id="UP000609064"/>
    </source>
</evidence>
<dbReference type="AlphaFoldDB" id="A0A916Z1N0"/>
<comment type="subcellular location">
    <subcellularLocation>
        <location evidence="1 8">Cell outer membrane</location>
        <topology evidence="1 8">Multi-pass membrane protein</topology>
    </subcellularLocation>
</comment>
<sequence>MLGLLFSFAVLAQSKRVTGKVTSSDDGSALPGVSVQVKGTTKGTQTNNDGNFAIDVNANETLVFSFIGMQTSEVPVGGKTVINVTLANDGVQLEQLVVVGYGTQNRKDVTSAVSTIKGDAIKSIPAQSFDQLLSGKAAGVNINIPNGLLNNPPVIRVRGFNSITSSSYPLIVVDGVIVFSQDAGSVGPGGIAANPLSDINPNDIETIDILKDAAATAIYGSRAANGVLVITTKKGKAGKATITYDSNFGWTKPYRTFDLLNASEYIMMKNEAEKNRATLAGQTYSPLYFENLDPNGKPYDTNWYDYVFQTGFQQSHNINISGATPKSSYYFSGGYTNQEGFLKKNTFERKNARLNISHNVTEKLIFGANVTYSSSDAFAPNSGSLQGTNFNTGGLGRVPLVTAPNVPAFLPDGSYNINTTGALANTPGNLLNKDRSGFYNPVVLLDLDKATAQTDRFLSNIYATYNFTKNLSFRTDYGIDNQTVDSRTFNNPIHGDGFAAKGVASNYLYKSTRWTWQNYVNYNQKFADKHTVSATLGTEQQYTKRNMWSGSRQTVADPFFDTYEGNYTVNNNPPFNFFTENGFQSYFGRVTYDFAKRYYFTASLRRDGLSALAAGKKFGNFYGVSAGWNLSEETFFKDALGDKISTLKLRTSYGKVGNAGISDYASLSLYDFSNYGGSAPALYFSQAGNPDLKWETSTKLDIGLNFGFLKDRITGELTYYKNNIDGLILNSPLSPSMGVPGNSVAKNVGSMYNQGVEFSISGAVINNKAFRWNTTLNFATQKNEVTALAEGNSDIFGVTQLETANITRVGYALGSLYVVETRGVNPATGQRIYVNGKGQEVQYSHAVATGKSRWTFLDGTTAPAITAAADSKIMGNTIPKFYGGWDNNFSYKKFDLSISLIYSAGFYVYNGTKAGLHDQRFWNNASDILDRWTETNTNGSWPRVVYGDNISNGSSFPISNNVEKGDFIKCRNIALGYNLPANVINKIKLTNARVFAQVTNAFMLTKYSGTDPETSSNGNSNLAPGIDRNSIPQARTLSCGLSLTF</sequence>
<evidence type="ECO:0000313" key="12">
    <source>
        <dbReference type="EMBL" id="GGD72345.1"/>
    </source>
</evidence>
<dbReference type="SUPFAM" id="SSF56935">
    <property type="entry name" value="Porins"/>
    <property type="match status" value="1"/>
</dbReference>
<feature type="domain" description="TonB-dependent receptor-like beta-barrel" evidence="10">
    <location>
        <begin position="451"/>
        <end position="861"/>
    </location>
</feature>
<dbReference type="InterPro" id="IPR037066">
    <property type="entry name" value="Plug_dom_sf"/>
</dbReference>
<organism evidence="12 13">
    <name type="scientific">Emticicia aquatilis</name>
    <dbReference type="NCBI Taxonomy" id="1537369"/>
    <lineage>
        <taxon>Bacteria</taxon>
        <taxon>Pseudomonadati</taxon>
        <taxon>Bacteroidota</taxon>
        <taxon>Cytophagia</taxon>
        <taxon>Cytophagales</taxon>
        <taxon>Leadbetterellaceae</taxon>
        <taxon>Emticicia</taxon>
    </lineage>
</organism>
<evidence type="ECO:0000256" key="9">
    <source>
        <dbReference type="RuleBase" id="RU003357"/>
    </source>
</evidence>
<evidence type="ECO:0000256" key="2">
    <source>
        <dbReference type="ARBA" id="ARBA00022448"/>
    </source>
</evidence>
<name>A0A916Z1N0_9BACT</name>
<dbReference type="InterPro" id="IPR036942">
    <property type="entry name" value="Beta-barrel_TonB_sf"/>
</dbReference>
<dbReference type="NCBIfam" id="TIGR04056">
    <property type="entry name" value="OMP_RagA_SusC"/>
    <property type="match status" value="1"/>
</dbReference>
<gene>
    <name evidence="12" type="ORF">GCM10011514_40570</name>
</gene>
<evidence type="ECO:0000256" key="1">
    <source>
        <dbReference type="ARBA" id="ARBA00004571"/>
    </source>
</evidence>
<dbReference type="InterPro" id="IPR023996">
    <property type="entry name" value="TonB-dep_OMP_SusC/RagA"/>
</dbReference>
<keyword evidence="5 9" id="KW-0798">TonB box</keyword>
<dbReference type="Pfam" id="PF07715">
    <property type="entry name" value="Plug"/>
    <property type="match status" value="1"/>
</dbReference>
<proteinExistence type="inferred from homology"/>
<comment type="caution">
    <text evidence="12">The sequence shown here is derived from an EMBL/GenBank/DDBJ whole genome shotgun (WGS) entry which is preliminary data.</text>
</comment>
<dbReference type="InterPro" id="IPR008969">
    <property type="entry name" value="CarboxyPept-like_regulatory"/>
</dbReference>
<evidence type="ECO:0000256" key="6">
    <source>
        <dbReference type="ARBA" id="ARBA00023136"/>
    </source>
</evidence>
<dbReference type="Gene3D" id="2.40.170.20">
    <property type="entry name" value="TonB-dependent receptor, beta-barrel domain"/>
    <property type="match status" value="1"/>
</dbReference>
<evidence type="ECO:0000256" key="5">
    <source>
        <dbReference type="ARBA" id="ARBA00023077"/>
    </source>
</evidence>
<keyword evidence="7 8" id="KW-0998">Cell outer membrane</keyword>
<dbReference type="NCBIfam" id="TIGR04057">
    <property type="entry name" value="SusC_RagA_signa"/>
    <property type="match status" value="1"/>
</dbReference>
<dbReference type="Gene3D" id="2.170.130.10">
    <property type="entry name" value="TonB-dependent receptor, plug domain"/>
    <property type="match status" value="1"/>
</dbReference>
<dbReference type="GO" id="GO:0009279">
    <property type="term" value="C:cell outer membrane"/>
    <property type="evidence" value="ECO:0007669"/>
    <property type="project" value="UniProtKB-SubCell"/>
</dbReference>
<feature type="domain" description="TonB-dependent receptor plug" evidence="11">
    <location>
        <begin position="106"/>
        <end position="227"/>
    </location>
</feature>
<keyword evidence="6 8" id="KW-0472">Membrane</keyword>
<dbReference type="InterPro" id="IPR023997">
    <property type="entry name" value="TonB-dep_OMP_SusC/RagA_CS"/>
</dbReference>
<dbReference type="InterPro" id="IPR039426">
    <property type="entry name" value="TonB-dep_rcpt-like"/>
</dbReference>
<evidence type="ECO:0000256" key="8">
    <source>
        <dbReference type="PROSITE-ProRule" id="PRU01360"/>
    </source>
</evidence>
<accession>A0A916Z1N0</accession>
<evidence type="ECO:0000256" key="4">
    <source>
        <dbReference type="ARBA" id="ARBA00022692"/>
    </source>
</evidence>
<dbReference type="Pfam" id="PF00593">
    <property type="entry name" value="TonB_dep_Rec_b-barrel"/>
    <property type="match status" value="1"/>
</dbReference>
<evidence type="ECO:0000256" key="7">
    <source>
        <dbReference type="ARBA" id="ARBA00023237"/>
    </source>
</evidence>
<keyword evidence="3 8" id="KW-1134">Transmembrane beta strand</keyword>
<evidence type="ECO:0000259" key="11">
    <source>
        <dbReference type="Pfam" id="PF07715"/>
    </source>
</evidence>
<keyword evidence="13" id="KW-1185">Reference proteome</keyword>
<reference evidence="12" key="1">
    <citation type="journal article" date="2014" name="Int. J. Syst. Evol. Microbiol.">
        <title>Complete genome sequence of Corynebacterium casei LMG S-19264T (=DSM 44701T), isolated from a smear-ripened cheese.</title>
        <authorList>
            <consortium name="US DOE Joint Genome Institute (JGI-PGF)"/>
            <person name="Walter F."/>
            <person name="Albersmeier A."/>
            <person name="Kalinowski J."/>
            <person name="Ruckert C."/>
        </authorList>
    </citation>
    <scope>NUCLEOTIDE SEQUENCE</scope>
    <source>
        <strain evidence="12">CGMCC 1.15958</strain>
    </source>
</reference>
<keyword evidence="4 8" id="KW-0812">Transmembrane</keyword>
<dbReference type="SUPFAM" id="SSF49464">
    <property type="entry name" value="Carboxypeptidase regulatory domain-like"/>
    <property type="match status" value="1"/>
</dbReference>
<evidence type="ECO:0000256" key="3">
    <source>
        <dbReference type="ARBA" id="ARBA00022452"/>
    </source>
</evidence>
<evidence type="ECO:0000259" key="10">
    <source>
        <dbReference type="Pfam" id="PF00593"/>
    </source>
</evidence>
<dbReference type="Pfam" id="PF13715">
    <property type="entry name" value="CarbopepD_reg_2"/>
    <property type="match status" value="1"/>
</dbReference>
<dbReference type="Proteomes" id="UP000609064">
    <property type="component" value="Unassembled WGS sequence"/>
</dbReference>
<dbReference type="Gene3D" id="2.60.40.1120">
    <property type="entry name" value="Carboxypeptidase-like, regulatory domain"/>
    <property type="match status" value="1"/>
</dbReference>
<comment type="similarity">
    <text evidence="8 9">Belongs to the TonB-dependent receptor family.</text>
</comment>
<keyword evidence="2 8" id="KW-0813">Transport</keyword>
<protein>
    <submittedName>
        <fullName evidence="12">SusC/RagA family TonB-linked outer membrane protein</fullName>
    </submittedName>
</protein>
<dbReference type="EMBL" id="BMKK01000009">
    <property type="protein sequence ID" value="GGD72345.1"/>
    <property type="molecule type" value="Genomic_DNA"/>
</dbReference>
<dbReference type="InterPro" id="IPR000531">
    <property type="entry name" value="Beta-barrel_TonB"/>
</dbReference>
<dbReference type="PROSITE" id="PS52016">
    <property type="entry name" value="TONB_DEPENDENT_REC_3"/>
    <property type="match status" value="1"/>
</dbReference>